<dbReference type="SMART" id="SM00744">
    <property type="entry name" value="RINGv"/>
    <property type="match status" value="1"/>
</dbReference>
<keyword evidence="9 10" id="KW-0472">Membrane</keyword>
<evidence type="ECO:0000256" key="4">
    <source>
        <dbReference type="ARBA" id="ARBA00022723"/>
    </source>
</evidence>
<dbReference type="Gene3D" id="3.30.40.10">
    <property type="entry name" value="Zinc/RING finger domain, C3HC4 (zinc finger)"/>
    <property type="match status" value="1"/>
</dbReference>
<dbReference type="OrthoDB" id="273089at2759"/>
<keyword evidence="2" id="KW-0808">Transferase</keyword>
<dbReference type="OMA" id="CTMSTES"/>
<dbReference type="EnsemblMetazoa" id="XM_003724203">
    <property type="protein sequence ID" value="XP_003724251"/>
    <property type="gene ID" value="LOC100892453"/>
</dbReference>
<dbReference type="SUPFAM" id="SSF57850">
    <property type="entry name" value="RING/U-box"/>
    <property type="match status" value="1"/>
</dbReference>
<dbReference type="KEGG" id="spu:100892453"/>
<dbReference type="CDD" id="cd16495">
    <property type="entry name" value="RING_CH-C4HC3_MARCH"/>
    <property type="match status" value="1"/>
</dbReference>
<dbReference type="InterPro" id="IPR011016">
    <property type="entry name" value="Znf_RING-CH"/>
</dbReference>
<evidence type="ECO:0000259" key="11">
    <source>
        <dbReference type="PROSITE" id="PS51292"/>
    </source>
</evidence>
<evidence type="ECO:0000256" key="2">
    <source>
        <dbReference type="ARBA" id="ARBA00022679"/>
    </source>
</evidence>
<keyword evidence="3 10" id="KW-0812">Transmembrane</keyword>
<dbReference type="GO" id="GO:0016567">
    <property type="term" value="P:protein ubiquitination"/>
    <property type="evidence" value="ECO:0000318"/>
    <property type="project" value="GO_Central"/>
</dbReference>
<evidence type="ECO:0000256" key="1">
    <source>
        <dbReference type="ARBA" id="ARBA00004141"/>
    </source>
</evidence>
<dbReference type="PANTHER" id="PTHR46065:SF6">
    <property type="entry name" value="RING FINGER CONTAINING PROTEIN, PUTATIVE-RELATED"/>
    <property type="match status" value="1"/>
</dbReference>
<dbReference type="Pfam" id="PF12906">
    <property type="entry name" value="RINGv"/>
    <property type="match status" value="1"/>
</dbReference>
<dbReference type="InterPro" id="IPR013083">
    <property type="entry name" value="Znf_RING/FYVE/PHD"/>
</dbReference>
<name>A0A7M7GEQ6_STRPU</name>
<evidence type="ECO:0000256" key="3">
    <source>
        <dbReference type="ARBA" id="ARBA00022692"/>
    </source>
</evidence>
<evidence type="ECO:0000256" key="9">
    <source>
        <dbReference type="ARBA" id="ARBA00023136"/>
    </source>
</evidence>
<feature type="transmembrane region" description="Helical" evidence="10">
    <location>
        <begin position="268"/>
        <end position="291"/>
    </location>
</feature>
<dbReference type="RefSeq" id="XP_003724251.2">
    <property type="nucleotide sequence ID" value="XM_003724203.3"/>
</dbReference>
<evidence type="ECO:0000313" key="13">
    <source>
        <dbReference type="Proteomes" id="UP000007110"/>
    </source>
</evidence>
<feature type="transmembrane region" description="Helical" evidence="10">
    <location>
        <begin position="311"/>
        <end position="332"/>
    </location>
</feature>
<evidence type="ECO:0000313" key="12">
    <source>
        <dbReference type="EnsemblMetazoa" id="XP_003724251"/>
    </source>
</evidence>
<sequence length="404" mass="44726">MATLKEVALRYSPLANEQDSEIGESGEVNTDNEIVENKGKAMSTESIARSSNYISIGLQACAADITRNILEANSVTSLPLSPLDSTAVKTSAFSGTNRKLSLNDCSSKLFDSPPRKTSVPFASDRKFSLHDISGPIKASSSSRKTSLSLGLDRKISLGDCNNHFVTTSRKTSVSVDTDRKISLNDSISSVSCRICLDGEIPGEQLFNPCLCTGSASHVHITCLKKWLMTSGSSVCELCLYELDVGWKTTSMWKALKELSNVRMTNRKICWALLVSIAALTLPLFCICVFVLDDEDLRLQLSKPASMAVSYGVILISCAAYLTLLFMVAYLTWKWDFCPSTTRCHFPTEIEIRVESLEERLKRGRTRRNGYYRNTTPILSHEENDGDSRNYGVMDQYWMNGAGYI</sequence>
<reference evidence="12" key="2">
    <citation type="submission" date="2021-01" db="UniProtKB">
        <authorList>
            <consortium name="EnsemblMetazoa"/>
        </authorList>
    </citation>
    <scope>IDENTIFICATION</scope>
</reference>
<dbReference type="InParanoid" id="A0A7M7GEQ6"/>
<dbReference type="GeneID" id="100892453"/>
<dbReference type="AlphaFoldDB" id="A0A7M7GEQ6"/>
<evidence type="ECO:0000256" key="6">
    <source>
        <dbReference type="ARBA" id="ARBA00022786"/>
    </source>
</evidence>
<evidence type="ECO:0000256" key="8">
    <source>
        <dbReference type="ARBA" id="ARBA00022989"/>
    </source>
</evidence>
<feature type="domain" description="RING-CH-type" evidence="11">
    <location>
        <begin position="184"/>
        <end position="245"/>
    </location>
</feature>
<dbReference type="GO" id="GO:0016020">
    <property type="term" value="C:membrane"/>
    <property type="evidence" value="ECO:0007669"/>
    <property type="project" value="UniProtKB-SubCell"/>
</dbReference>
<organism evidence="12 13">
    <name type="scientific">Strongylocentrotus purpuratus</name>
    <name type="common">Purple sea urchin</name>
    <dbReference type="NCBI Taxonomy" id="7668"/>
    <lineage>
        <taxon>Eukaryota</taxon>
        <taxon>Metazoa</taxon>
        <taxon>Echinodermata</taxon>
        <taxon>Eleutherozoa</taxon>
        <taxon>Echinozoa</taxon>
        <taxon>Echinoidea</taxon>
        <taxon>Euechinoidea</taxon>
        <taxon>Echinacea</taxon>
        <taxon>Camarodonta</taxon>
        <taxon>Echinidea</taxon>
        <taxon>Strongylocentrotidae</taxon>
        <taxon>Strongylocentrotus</taxon>
    </lineage>
</organism>
<protein>
    <recommendedName>
        <fullName evidence="11">RING-CH-type domain-containing protein</fullName>
    </recommendedName>
</protein>
<evidence type="ECO:0000256" key="10">
    <source>
        <dbReference type="SAM" id="Phobius"/>
    </source>
</evidence>
<dbReference type="Proteomes" id="UP000007110">
    <property type="component" value="Unassembled WGS sequence"/>
</dbReference>
<keyword evidence="13" id="KW-1185">Reference proteome</keyword>
<proteinExistence type="predicted"/>
<evidence type="ECO:0000256" key="7">
    <source>
        <dbReference type="ARBA" id="ARBA00022833"/>
    </source>
</evidence>
<evidence type="ECO:0000256" key="5">
    <source>
        <dbReference type="ARBA" id="ARBA00022771"/>
    </source>
</evidence>
<reference evidence="13" key="1">
    <citation type="submission" date="2015-02" db="EMBL/GenBank/DDBJ databases">
        <title>Genome sequencing for Strongylocentrotus purpuratus.</title>
        <authorList>
            <person name="Murali S."/>
            <person name="Liu Y."/>
            <person name="Vee V."/>
            <person name="English A."/>
            <person name="Wang M."/>
            <person name="Skinner E."/>
            <person name="Han Y."/>
            <person name="Muzny D.M."/>
            <person name="Worley K.C."/>
            <person name="Gibbs R.A."/>
        </authorList>
    </citation>
    <scope>NUCLEOTIDE SEQUENCE</scope>
</reference>
<dbReference type="PROSITE" id="PS51292">
    <property type="entry name" value="ZF_RING_CH"/>
    <property type="match status" value="1"/>
</dbReference>
<keyword evidence="8 10" id="KW-1133">Transmembrane helix</keyword>
<keyword evidence="5" id="KW-0863">Zinc-finger</keyword>
<keyword evidence="7" id="KW-0862">Zinc</keyword>
<dbReference type="GO" id="GO:0004842">
    <property type="term" value="F:ubiquitin-protein transferase activity"/>
    <property type="evidence" value="ECO:0000318"/>
    <property type="project" value="GO_Central"/>
</dbReference>
<dbReference type="GO" id="GO:0008270">
    <property type="term" value="F:zinc ion binding"/>
    <property type="evidence" value="ECO:0007669"/>
    <property type="project" value="UniProtKB-KW"/>
</dbReference>
<comment type="subcellular location">
    <subcellularLocation>
        <location evidence="1">Membrane</location>
        <topology evidence="1">Multi-pass membrane protein</topology>
    </subcellularLocation>
</comment>
<accession>A0A7M7GEQ6</accession>
<dbReference type="PANTHER" id="PTHR46065">
    <property type="entry name" value="E3 UBIQUITIN-PROTEIN LIGASE MARCH 2/3 FAMILY MEMBER"/>
    <property type="match status" value="1"/>
</dbReference>
<keyword evidence="4" id="KW-0479">Metal-binding</keyword>
<keyword evidence="6" id="KW-0833">Ubl conjugation pathway</keyword>